<feature type="transmembrane region" description="Helical" evidence="12">
    <location>
        <begin position="169"/>
        <end position="188"/>
    </location>
</feature>
<evidence type="ECO:0000256" key="7">
    <source>
        <dbReference type="ARBA" id="ARBA00022989"/>
    </source>
</evidence>
<evidence type="ECO:0000256" key="3">
    <source>
        <dbReference type="ARBA" id="ARBA00022448"/>
    </source>
</evidence>
<proteinExistence type="inferred from homology"/>
<evidence type="ECO:0000313" key="15">
    <source>
        <dbReference type="Proteomes" id="UP000253862"/>
    </source>
</evidence>
<feature type="transmembrane region" description="Helical" evidence="12">
    <location>
        <begin position="112"/>
        <end position="132"/>
    </location>
</feature>
<gene>
    <name evidence="14" type="ORF">CGC43_06130</name>
</gene>
<keyword evidence="3" id="KW-0813">Transport</keyword>
<feature type="transmembrane region" description="Helical" evidence="12">
    <location>
        <begin position="291"/>
        <end position="311"/>
    </location>
</feature>
<comment type="similarity">
    <text evidence="10">Belongs to the major facilitator superfamily. MdfA family.</text>
</comment>
<dbReference type="GO" id="GO:0046677">
    <property type="term" value="P:response to antibiotic"/>
    <property type="evidence" value="ECO:0007669"/>
    <property type="project" value="UniProtKB-KW"/>
</dbReference>
<evidence type="ECO:0000256" key="11">
    <source>
        <dbReference type="ARBA" id="ARBA00040126"/>
    </source>
</evidence>
<dbReference type="Pfam" id="PF07690">
    <property type="entry name" value="MFS_1"/>
    <property type="match status" value="1"/>
</dbReference>
<feature type="transmembrane region" description="Helical" evidence="12">
    <location>
        <begin position="51"/>
        <end position="71"/>
    </location>
</feature>
<keyword evidence="4" id="KW-1003">Cell membrane</keyword>
<dbReference type="GO" id="GO:0005886">
    <property type="term" value="C:plasma membrane"/>
    <property type="evidence" value="ECO:0007669"/>
    <property type="project" value="UniProtKB-SubCell"/>
</dbReference>
<keyword evidence="15" id="KW-1185">Reference proteome</keyword>
<feature type="transmembrane region" description="Helical" evidence="12">
    <location>
        <begin position="354"/>
        <end position="376"/>
    </location>
</feature>
<dbReference type="InterPro" id="IPR005829">
    <property type="entry name" value="Sugar_transporter_CS"/>
</dbReference>
<dbReference type="PANTHER" id="PTHR23502:SF43">
    <property type="entry name" value="MULTIDRUG TRANSPORTER MDFA"/>
    <property type="match status" value="1"/>
</dbReference>
<feature type="transmembrane region" description="Helical" evidence="12">
    <location>
        <begin position="225"/>
        <end position="249"/>
    </location>
</feature>
<feature type="transmembrane region" description="Helical" evidence="12">
    <location>
        <begin position="144"/>
        <end position="163"/>
    </location>
</feature>
<sequence>MTDYTNPQGVLSLNKSFIGYFLIYELAVYLANDMIIPGMPQVISDFQSESSMIPTSLTIFILGGTTLQLFIGPISDIVGRRPVMILGCLFFLLSTIFIMFSPNISYFILGRFLQGIGLCFIGTIGYVIVQEILSEMAAVRTTSIMNNIANAAPLAGPLLGAIIVEIFHWRVIFLILASLSAIALWGIIKHMPETIIYNNTSSQNLKLNFVKIYHNYRKLLISPTFLIGAVSLGFLSVPFIVWLGIAPIILIENSHLSTIEYGLWNLPFFCSVLLGSFIMRNKSRSFSLKSLIKIGAILVLTSLIVFCLIVYVAQSYIIIIIGLILYGFSLGFSGAPLIRFTLFSVDISKGTTSALMGLIGALINALGNQIISWLYFQSGMKVSIFGLACMFCGLVYFLLQFKLLIFSK</sequence>
<feature type="domain" description="Major facilitator superfamily (MFS) profile" evidence="13">
    <location>
        <begin position="11"/>
        <end position="404"/>
    </location>
</feature>
<feature type="transmembrane region" description="Helical" evidence="12">
    <location>
        <begin position="382"/>
        <end position="399"/>
    </location>
</feature>
<dbReference type="GO" id="GO:1990961">
    <property type="term" value="P:xenobiotic detoxification by transmembrane export across the plasma membrane"/>
    <property type="evidence" value="ECO:0007669"/>
    <property type="project" value="TreeGrafter"/>
</dbReference>
<dbReference type="SUPFAM" id="SSF103473">
    <property type="entry name" value="MFS general substrate transporter"/>
    <property type="match status" value="1"/>
</dbReference>
<dbReference type="OrthoDB" id="5670831at2"/>
<feature type="transmembrane region" description="Helical" evidence="12">
    <location>
        <begin position="317"/>
        <end position="342"/>
    </location>
</feature>
<organism evidence="14 15">
    <name type="scientific">Francisella opportunistica</name>
    <dbReference type="NCBI Taxonomy" id="2016517"/>
    <lineage>
        <taxon>Bacteria</taxon>
        <taxon>Pseudomonadati</taxon>
        <taxon>Pseudomonadota</taxon>
        <taxon>Gammaproteobacteria</taxon>
        <taxon>Thiotrichales</taxon>
        <taxon>Francisellaceae</taxon>
        <taxon>Francisella</taxon>
    </lineage>
</organism>
<dbReference type="GO" id="GO:0015385">
    <property type="term" value="F:sodium:proton antiporter activity"/>
    <property type="evidence" value="ECO:0007669"/>
    <property type="project" value="TreeGrafter"/>
</dbReference>
<evidence type="ECO:0000256" key="5">
    <source>
        <dbReference type="ARBA" id="ARBA00022519"/>
    </source>
</evidence>
<dbReference type="KEGG" id="foo:CGC45_06120"/>
<dbReference type="Gene3D" id="1.20.1720.10">
    <property type="entry name" value="Multidrug resistance protein D"/>
    <property type="match status" value="1"/>
</dbReference>
<dbReference type="InterPro" id="IPR011701">
    <property type="entry name" value="MFS"/>
</dbReference>
<keyword evidence="9" id="KW-0046">Antibiotic resistance</keyword>
<name>A0A345JS91_9GAMM</name>
<comment type="subcellular location">
    <subcellularLocation>
        <location evidence="1">Cell inner membrane</location>
        <topology evidence="1">Multi-pass membrane protein</topology>
    </subcellularLocation>
</comment>
<dbReference type="EMBL" id="CP022375">
    <property type="protein sequence ID" value="AXH30187.1"/>
    <property type="molecule type" value="Genomic_DNA"/>
</dbReference>
<protein>
    <recommendedName>
        <fullName evidence="11">Multidrug transporter MdfA</fullName>
    </recommendedName>
</protein>
<accession>A0A345JS91</accession>
<dbReference type="InterPro" id="IPR036259">
    <property type="entry name" value="MFS_trans_sf"/>
</dbReference>
<dbReference type="PROSITE" id="PS00216">
    <property type="entry name" value="SUGAR_TRANSPORT_1"/>
    <property type="match status" value="1"/>
</dbReference>
<dbReference type="Proteomes" id="UP000253862">
    <property type="component" value="Chromosome"/>
</dbReference>
<evidence type="ECO:0000256" key="6">
    <source>
        <dbReference type="ARBA" id="ARBA00022692"/>
    </source>
</evidence>
<keyword evidence="6 12" id="KW-0812">Transmembrane</keyword>
<keyword evidence="5" id="KW-0997">Cell inner membrane</keyword>
<evidence type="ECO:0000256" key="12">
    <source>
        <dbReference type="SAM" id="Phobius"/>
    </source>
</evidence>
<dbReference type="InterPro" id="IPR020846">
    <property type="entry name" value="MFS_dom"/>
</dbReference>
<evidence type="ECO:0000256" key="2">
    <source>
        <dbReference type="ARBA" id="ARBA00011245"/>
    </source>
</evidence>
<evidence type="ECO:0000259" key="13">
    <source>
        <dbReference type="PROSITE" id="PS50850"/>
    </source>
</evidence>
<dbReference type="PANTHER" id="PTHR23502">
    <property type="entry name" value="MAJOR FACILITATOR SUPERFAMILY"/>
    <property type="match status" value="1"/>
</dbReference>
<evidence type="ECO:0000313" key="14">
    <source>
        <dbReference type="EMBL" id="AXH30187.1"/>
    </source>
</evidence>
<dbReference type="PROSITE" id="PS50850">
    <property type="entry name" value="MFS"/>
    <property type="match status" value="1"/>
</dbReference>
<keyword evidence="7 12" id="KW-1133">Transmembrane helix</keyword>
<evidence type="ECO:0000256" key="10">
    <source>
        <dbReference type="ARBA" id="ARBA00038406"/>
    </source>
</evidence>
<reference evidence="14 15" key="1">
    <citation type="submission" date="2017-07" db="EMBL/GenBank/DDBJ databases">
        <title>Complete genome sequences and comparative analysis of the novel pathogen Francisella opportunistica.</title>
        <authorList>
            <person name="Dietrich E.A."/>
            <person name="Kingry L.C."/>
            <person name="Petersen J.M."/>
        </authorList>
    </citation>
    <scope>NUCLEOTIDE SEQUENCE [LARGE SCALE GENOMIC DNA]</scope>
    <source>
        <strain evidence="14 15">14-2155</strain>
    </source>
</reference>
<dbReference type="AlphaFoldDB" id="A0A345JS91"/>
<evidence type="ECO:0000256" key="1">
    <source>
        <dbReference type="ARBA" id="ARBA00004429"/>
    </source>
</evidence>
<feature type="transmembrane region" description="Helical" evidence="12">
    <location>
        <begin position="261"/>
        <end position="279"/>
    </location>
</feature>
<feature type="transmembrane region" description="Helical" evidence="12">
    <location>
        <begin position="83"/>
        <end position="100"/>
    </location>
</feature>
<dbReference type="RefSeq" id="WP_084387447.1">
    <property type="nucleotide sequence ID" value="NZ_CP022375.1"/>
</dbReference>
<evidence type="ECO:0000256" key="8">
    <source>
        <dbReference type="ARBA" id="ARBA00023136"/>
    </source>
</evidence>
<evidence type="ECO:0000256" key="9">
    <source>
        <dbReference type="ARBA" id="ARBA00023251"/>
    </source>
</evidence>
<keyword evidence="8 12" id="KW-0472">Membrane</keyword>
<comment type="subunit">
    <text evidence="2">Monomer.</text>
</comment>
<evidence type="ECO:0000256" key="4">
    <source>
        <dbReference type="ARBA" id="ARBA00022475"/>
    </source>
</evidence>